<evidence type="ECO:0000313" key="2">
    <source>
        <dbReference type="EMBL" id="SDH82416.1"/>
    </source>
</evidence>
<organism evidence="2 3">
    <name type="scientific">Paraburkholderia phenazinium</name>
    <dbReference type="NCBI Taxonomy" id="60549"/>
    <lineage>
        <taxon>Bacteria</taxon>
        <taxon>Pseudomonadati</taxon>
        <taxon>Pseudomonadota</taxon>
        <taxon>Betaproteobacteria</taxon>
        <taxon>Burkholderiales</taxon>
        <taxon>Burkholderiaceae</taxon>
        <taxon>Paraburkholderia</taxon>
    </lineage>
</organism>
<dbReference type="AlphaFoldDB" id="A0A1G8FK71"/>
<dbReference type="OrthoDB" id="9101869at2"/>
<evidence type="ECO:0000313" key="3">
    <source>
        <dbReference type="Proteomes" id="UP000199706"/>
    </source>
</evidence>
<gene>
    <name evidence="2" type="ORF">SAMN05216466_113217</name>
</gene>
<sequence>MKRMIAFIASLAFALSAAATTFSPIQLLNPAGSTSGQAIVSTGSSSAPAWGSPNAATLNGATFASPPSTGYGSATPEPVYATTINATGAVTGVGFTSLLSGYLPLTGGTLTGTLTPSQTAGIVGTTTNNNANVGSVGESPTASCSTPSLTANTPVNVCSVSLTAGDWWVCANAEFIPAGTTTVTQVVAGLNTTSATLPANVELWNLQASLTAGAQQAGAVPCQREKLAGSATVYLVVQSAFGTSTMTATGNILANRPR</sequence>
<dbReference type="Proteomes" id="UP000199706">
    <property type="component" value="Unassembled WGS sequence"/>
</dbReference>
<protein>
    <submittedName>
        <fullName evidence="2">Uncharacterized protein</fullName>
    </submittedName>
</protein>
<name>A0A1G8FK71_9BURK</name>
<proteinExistence type="predicted"/>
<keyword evidence="1" id="KW-0732">Signal</keyword>
<dbReference type="RefSeq" id="WP_090688449.1">
    <property type="nucleotide sequence ID" value="NZ_CADERL010000013.1"/>
</dbReference>
<feature type="chain" id="PRO_5011770065" evidence="1">
    <location>
        <begin position="20"/>
        <end position="258"/>
    </location>
</feature>
<evidence type="ECO:0000256" key="1">
    <source>
        <dbReference type="SAM" id="SignalP"/>
    </source>
</evidence>
<feature type="signal peptide" evidence="1">
    <location>
        <begin position="1"/>
        <end position="19"/>
    </location>
</feature>
<reference evidence="2 3" key="1">
    <citation type="submission" date="2016-10" db="EMBL/GenBank/DDBJ databases">
        <authorList>
            <person name="de Groot N.N."/>
        </authorList>
    </citation>
    <scope>NUCLEOTIDE SEQUENCE [LARGE SCALE GENOMIC DNA]</scope>
    <source>
        <strain evidence="2 3">LMG 2247</strain>
    </source>
</reference>
<accession>A0A1G8FK71</accession>
<dbReference type="EMBL" id="FNCJ01000013">
    <property type="protein sequence ID" value="SDH82416.1"/>
    <property type="molecule type" value="Genomic_DNA"/>
</dbReference>